<dbReference type="InterPro" id="IPR027417">
    <property type="entry name" value="P-loop_NTPase"/>
</dbReference>
<feature type="domain" description="Heterokaryon incompatibility" evidence="1">
    <location>
        <begin position="534"/>
        <end position="689"/>
    </location>
</feature>
<dbReference type="SMART" id="SM00173">
    <property type="entry name" value="RAS"/>
    <property type="match status" value="1"/>
</dbReference>
<dbReference type="PROSITE" id="PS51419">
    <property type="entry name" value="RAB"/>
    <property type="match status" value="1"/>
</dbReference>
<evidence type="ECO:0000313" key="2">
    <source>
        <dbReference type="EMBL" id="KAJ3573687.1"/>
    </source>
</evidence>
<dbReference type="InterPro" id="IPR005225">
    <property type="entry name" value="Small_GTP-bd"/>
</dbReference>
<dbReference type="CDD" id="cd00157">
    <property type="entry name" value="Rho"/>
    <property type="match status" value="1"/>
</dbReference>
<dbReference type="VEuPathDB" id="FungiDB:F4678DRAFT_466320"/>
<keyword evidence="3" id="KW-1185">Reference proteome</keyword>
<dbReference type="PRINTS" id="PR00449">
    <property type="entry name" value="RASTRNSFRMNG"/>
</dbReference>
<dbReference type="Pfam" id="PF06985">
    <property type="entry name" value="HET"/>
    <property type="match status" value="1"/>
</dbReference>
<sequence length="964" mass="109172">MRFVFVGDAGCGKSSILLRFYRDTFTQHYSPTHYELFHKVVAVDEQDTDIELWDTAGDVALEQLARLSYLAWDAVFLCFSVNSMRSFNSARTQWITHIRQYTRNAPLILVGTKTDQRVGASLWAPLYPNLETRITATEGTMTATAIGATRYVECSAKTGQGIVGIFEEGVRAVYDDARRSRNWRRRTSIISPAWRSFSASNECVYVCKSRDTEEPYHRQCPEDTTLDLSHTAKRAGEEKEKTVWKDGGGAGLYRRLLGAEPKTKGKGEIISAVVLHFAMQTLRPDSWADSARSYRYSNRHPSPTSAELCKQCRFLFSSRGFEQLASTGSFRHSQIGTFVERPYCRFCRYLWNEDLLGSSSQVYKRRCLRDLLGSASRNTHSRRFEELKRCWVIVSRPTANQYIMGSYAMIASIEPYTVPPDLIVGNAIDRVIISVETEKGQMKWQSFSPLRFIAPKSSPLSKYTNYRHVTWDGLTKEWVADIKDMLNCCLKSHPQCQSSQSRVLPSRLLHIMKDEGNNFHVQLVATDDTHTGEYAALSYCWGGPQALQLTKTTVRQFLQQPIDWKAFPNGLSDAVEVTSSLELEYLWVDALCIVQDDQDDKKREISRMSAIYQNSFVTIAAATSNSVQDSFLRNSSILNTKFSSCDIPMDLDTEVLGGSDRPSILSVIPVHAHRTGDFPLNKRGWAFQEALLPPRLLVFGDLEPFVRCRTKNVIRKSLSCIEYSLSSLVPRRIIDSLVSRQYQEMLSTDHKDDTLDFVWREIVEQYTLRELSIPEDRPLAISGVVDFLSEAYSDECYFGVWKSCPIICLLWKAEPSEVRTTISGVPTWSWMSVTGPVDLDTVAYFEKPEASVEWDVSDLSHTRLMVTCCVFEAEGVHGHAYDFGPGVLAEGWSDVLPSCSSGLKRVFKAVEHCTYLVLARATSGRYFAIAATDEGGGVYRRCGLVELRLPDSWHERPKQHIVLI</sequence>
<dbReference type="InterPro" id="IPR010730">
    <property type="entry name" value="HET"/>
</dbReference>
<dbReference type="GO" id="GO:0003924">
    <property type="term" value="F:GTPase activity"/>
    <property type="evidence" value="ECO:0007669"/>
    <property type="project" value="InterPro"/>
</dbReference>
<dbReference type="PROSITE" id="PS51421">
    <property type="entry name" value="RAS"/>
    <property type="match status" value="1"/>
</dbReference>
<dbReference type="VEuPathDB" id="FungiDB:F4678DRAFT_300931"/>
<dbReference type="EMBL" id="JANPWZ010000664">
    <property type="protein sequence ID" value="KAJ3573687.1"/>
    <property type="molecule type" value="Genomic_DNA"/>
</dbReference>
<dbReference type="SMART" id="SM00175">
    <property type="entry name" value="RAB"/>
    <property type="match status" value="1"/>
</dbReference>
<comment type="caution">
    <text evidence="2">The sequence shown here is derived from an EMBL/GenBank/DDBJ whole genome shotgun (WGS) entry which is preliminary data.</text>
</comment>
<evidence type="ECO:0000259" key="1">
    <source>
        <dbReference type="Pfam" id="PF06985"/>
    </source>
</evidence>
<dbReference type="AlphaFoldDB" id="A0A9W8NG20"/>
<dbReference type="Gene3D" id="3.40.50.300">
    <property type="entry name" value="P-loop containing nucleotide triphosphate hydrolases"/>
    <property type="match status" value="1"/>
</dbReference>
<dbReference type="SUPFAM" id="SSF52540">
    <property type="entry name" value="P-loop containing nucleoside triphosphate hydrolases"/>
    <property type="match status" value="1"/>
</dbReference>
<dbReference type="PANTHER" id="PTHR33112:SF9">
    <property type="entry name" value="HETEROKARYON INCOMPATIBILITY DOMAIN-CONTAINING PROTEIN"/>
    <property type="match status" value="1"/>
</dbReference>
<dbReference type="GO" id="GO:0005525">
    <property type="term" value="F:GTP binding"/>
    <property type="evidence" value="ECO:0007669"/>
    <property type="project" value="InterPro"/>
</dbReference>
<name>A0A9W8NG20_9PEZI</name>
<protein>
    <recommendedName>
        <fullName evidence="1">Heterokaryon incompatibility domain-containing protein</fullName>
    </recommendedName>
</protein>
<dbReference type="PANTHER" id="PTHR33112">
    <property type="entry name" value="DOMAIN PROTEIN, PUTATIVE-RELATED"/>
    <property type="match status" value="1"/>
</dbReference>
<organism evidence="2 3">
    <name type="scientific">Xylaria arbuscula</name>
    <dbReference type="NCBI Taxonomy" id="114810"/>
    <lineage>
        <taxon>Eukaryota</taxon>
        <taxon>Fungi</taxon>
        <taxon>Dikarya</taxon>
        <taxon>Ascomycota</taxon>
        <taxon>Pezizomycotina</taxon>
        <taxon>Sordariomycetes</taxon>
        <taxon>Xylariomycetidae</taxon>
        <taxon>Xylariales</taxon>
        <taxon>Xylariaceae</taxon>
        <taxon>Xylaria</taxon>
    </lineage>
</organism>
<evidence type="ECO:0000313" key="3">
    <source>
        <dbReference type="Proteomes" id="UP001148614"/>
    </source>
</evidence>
<dbReference type="SMART" id="SM00174">
    <property type="entry name" value="RHO"/>
    <property type="match status" value="1"/>
</dbReference>
<dbReference type="NCBIfam" id="TIGR00231">
    <property type="entry name" value="small_GTP"/>
    <property type="match status" value="1"/>
</dbReference>
<proteinExistence type="predicted"/>
<gene>
    <name evidence="2" type="ORF">NPX13_g4611</name>
</gene>
<dbReference type="Pfam" id="PF00071">
    <property type="entry name" value="Ras"/>
    <property type="match status" value="1"/>
</dbReference>
<reference evidence="2" key="1">
    <citation type="submission" date="2022-07" db="EMBL/GenBank/DDBJ databases">
        <title>Genome Sequence of Xylaria arbuscula.</title>
        <authorList>
            <person name="Buettner E."/>
        </authorList>
    </citation>
    <scope>NUCLEOTIDE SEQUENCE</scope>
    <source>
        <strain evidence="2">VT107</strain>
    </source>
</reference>
<dbReference type="Proteomes" id="UP001148614">
    <property type="component" value="Unassembled WGS sequence"/>
</dbReference>
<dbReference type="InterPro" id="IPR001806">
    <property type="entry name" value="Small_GTPase"/>
</dbReference>
<accession>A0A9W8NG20</accession>
<dbReference type="PROSITE" id="PS51420">
    <property type="entry name" value="RHO"/>
    <property type="match status" value="1"/>
</dbReference>